<dbReference type="Gene3D" id="3.40.50.1820">
    <property type="entry name" value="alpha/beta hydrolase"/>
    <property type="match status" value="1"/>
</dbReference>
<dbReference type="InterPro" id="IPR050261">
    <property type="entry name" value="FrsA_esterase"/>
</dbReference>
<evidence type="ECO:0000313" key="2">
    <source>
        <dbReference type="EMBL" id="TWT59118.1"/>
    </source>
</evidence>
<dbReference type="InterPro" id="IPR008391">
    <property type="entry name" value="AXE1_dom"/>
</dbReference>
<comment type="caution">
    <text evidence="2">The sequence shown here is derived from an EMBL/GenBank/DDBJ whole genome shotgun (WGS) entry which is preliminary data.</text>
</comment>
<keyword evidence="3" id="KW-1185">Reference proteome</keyword>
<dbReference type="Pfam" id="PF05448">
    <property type="entry name" value="AXE1"/>
    <property type="match status" value="1"/>
</dbReference>
<dbReference type="SUPFAM" id="SSF53474">
    <property type="entry name" value="alpha/beta-Hydrolases"/>
    <property type="match status" value="1"/>
</dbReference>
<accession>A0A5C5X8F0</accession>
<evidence type="ECO:0000313" key="3">
    <source>
        <dbReference type="Proteomes" id="UP000317243"/>
    </source>
</evidence>
<gene>
    <name evidence="2" type="ORF">KOR42_25070</name>
</gene>
<sequence length="648" mass="73032">MSCRSFPVQLLIAFAALNAPAFGVDRDEVTSSLQHREIDVDLPLKEVRIFTESLVRRFSPGDSLEEWEQQNETNRQQVLENVVFRGEAKLWRDAETRVEWLERIPGGPGYSIRKLRYEAIPNVWIPALLYEPDELSDKAPVILNVNGHDSKGKAADYKQIRCINQAKRGMLALNVEWIGMGQLKSNGFSHYRSNQIDLCGTSGLAIHYLTLSRAVDLLLEHPRADPERVAVTGLSGGGWQTIFFSALDPRITLSNPVAGYSSYRTRAVHVSDLGDSEQTPVDLAMIADYTHLTAMRAPRPTLLTFNALDQCCFKADHALEPLQEAALPVYELYGQKQNLRTHVNHDPGTHNFERENREQLYSMLNTHFLNDDRPESAQEIDFENELKTSDELFVPLPEQTDDFHSIAMKLQSQLPRESAREDFSLNELRSKLRELLRLEVIDAERVQSSPLPTESISSTGHRIRVDHYWTLPATELTPHEETEAFTIVIADDGRAEASEEVAKQLEAGRRVLAVDLFSHGESTISQRDFLYGLLVSSVGQRPLGIQVAQLLSIVEMHREESESPIELLALGPKSGLIVLLAAALHPEYFDRVEIVDGFSSLKEIFTRDLQIPDGPELFCFGLLESFDIPVFREMAEPVNIVNKRSSAD</sequence>
<feature type="domain" description="Acetyl xylan esterase" evidence="1">
    <location>
        <begin position="114"/>
        <end position="272"/>
    </location>
</feature>
<dbReference type="AlphaFoldDB" id="A0A5C5X8F0"/>
<name>A0A5C5X8F0_9PLAN</name>
<organism evidence="2 3">
    <name type="scientific">Thalassoglobus neptunius</name>
    <dbReference type="NCBI Taxonomy" id="1938619"/>
    <lineage>
        <taxon>Bacteria</taxon>
        <taxon>Pseudomonadati</taxon>
        <taxon>Planctomycetota</taxon>
        <taxon>Planctomycetia</taxon>
        <taxon>Planctomycetales</taxon>
        <taxon>Planctomycetaceae</taxon>
        <taxon>Thalassoglobus</taxon>
    </lineage>
</organism>
<keyword evidence="2" id="KW-0378">Hydrolase</keyword>
<dbReference type="EMBL" id="SIHI01000001">
    <property type="protein sequence ID" value="TWT59118.1"/>
    <property type="molecule type" value="Genomic_DNA"/>
</dbReference>
<dbReference type="InterPro" id="IPR029058">
    <property type="entry name" value="AB_hydrolase_fold"/>
</dbReference>
<evidence type="ECO:0000259" key="1">
    <source>
        <dbReference type="Pfam" id="PF05448"/>
    </source>
</evidence>
<dbReference type="RefSeq" id="WP_231740863.1">
    <property type="nucleotide sequence ID" value="NZ_SIHI01000001.1"/>
</dbReference>
<reference evidence="2 3" key="1">
    <citation type="submission" date="2019-02" db="EMBL/GenBank/DDBJ databases">
        <title>Deep-cultivation of Planctomycetes and their phenomic and genomic characterization uncovers novel biology.</title>
        <authorList>
            <person name="Wiegand S."/>
            <person name="Jogler M."/>
            <person name="Boedeker C."/>
            <person name="Pinto D."/>
            <person name="Vollmers J."/>
            <person name="Rivas-Marin E."/>
            <person name="Kohn T."/>
            <person name="Peeters S.H."/>
            <person name="Heuer A."/>
            <person name="Rast P."/>
            <person name="Oberbeckmann S."/>
            <person name="Bunk B."/>
            <person name="Jeske O."/>
            <person name="Meyerdierks A."/>
            <person name="Storesund J.E."/>
            <person name="Kallscheuer N."/>
            <person name="Luecker S."/>
            <person name="Lage O.M."/>
            <person name="Pohl T."/>
            <person name="Merkel B.J."/>
            <person name="Hornburger P."/>
            <person name="Mueller R.-W."/>
            <person name="Bruemmer F."/>
            <person name="Labrenz M."/>
            <person name="Spormann A.M."/>
            <person name="Op Den Camp H."/>
            <person name="Overmann J."/>
            <person name="Amann R."/>
            <person name="Jetten M.S.M."/>
            <person name="Mascher T."/>
            <person name="Medema M.H."/>
            <person name="Devos D.P."/>
            <person name="Kaster A.-K."/>
            <person name="Ovreas L."/>
            <person name="Rohde M."/>
            <person name="Galperin M.Y."/>
            <person name="Jogler C."/>
        </authorList>
    </citation>
    <scope>NUCLEOTIDE SEQUENCE [LARGE SCALE GENOMIC DNA]</scope>
    <source>
        <strain evidence="2 3">KOR42</strain>
    </source>
</reference>
<protein>
    <submittedName>
        <fullName evidence="2">Alpha/beta hydrolase family protein</fullName>
    </submittedName>
</protein>
<dbReference type="Proteomes" id="UP000317243">
    <property type="component" value="Unassembled WGS sequence"/>
</dbReference>
<proteinExistence type="predicted"/>
<dbReference type="PANTHER" id="PTHR22946">
    <property type="entry name" value="DIENELACTONE HYDROLASE DOMAIN-CONTAINING PROTEIN-RELATED"/>
    <property type="match status" value="1"/>
</dbReference>
<dbReference type="GO" id="GO:0016787">
    <property type="term" value="F:hydrolase activity"/>
    <property type="evidence" value="ECO:0007669"/>
    <property type="project" value="UniProtKB-KW"/>
</dbReference>
<dbReference type="PANTHER" id="PTHR22946:SF8">
    <property type="entry name" value="ACETYL XYLAN ESTERASE DOMAIN-CONTAINING PROTEIN"/>
    <property type="match status" value="1"/>
</dbReference>